<evidence type="ECO:0000313" key="3">
    <source>
        <dbReference type="Proteomes" id="UP000199634"/>
    </source>
</evidence>
<proteinExistence type="predicted"/>
<organism evidence="2 3">
    <name type="scientific">Paenimyroides marinum</name>
    <dbReference type="NCBI Taxonomy" id="1159016"/>
    <lineage>
        <taxon>Bacteria</taxon>
        <taxon>Pseudomonadati</taxon>
        <taxon>Bacteroidota</taxon>
        <taxon>Flavobacteriia</taxon>
        <taxon>Flavobacteriales</taxon>
        <taxon>Flavobacteriaceae</taxon>
        <taxon>Paenimyroides</taxon>
    </lineage>
</organism>
<dbReference type="Proteomes" id="UP000199634">
    <property type="component" value="Unassembled WGS sequence"/>
</dbReference>
<dbReference type="STRING" id="1159016.SAMN02927937_01046"/>
<gene>
    <name evidence="2" type="ORF">SAMN02927937_01046</name>
</gene>
<sequence length="113" mass="12934">MKYFSSILALYMMALFVTPCADKFDEEVYHNHEHTTETSHHHHDRDHSDTTDLCTPFCICGCCGAISGIVLQESLSDLGKLIDLDLSTFVTYYKPVFIPRYFGEIWQPPKINA</sequence>
<dbReference type="RefSeq" id="WP_091097056.1">
    <property type="nucleotide sequence ID" value="NZ_FNXE01000010.1"/>
</dbReference>
<keyword evidence="3" id="KW-1185">Reference proteome</keyword>
<keyword evidence="1" id="KW-0732">Signal</keyword>
<name>A0A1H6KGJ6_9FLAO</name>
<evidence type="ECO:0000256" key="1">
    <source>
        <dbReference type="SAM" id="SignalP"/>
    </source>
</evidence>
<dbReference type="Pfam" id="PF20365">
    <property type="entry name" value="DUF6660"/>
    <property type="match status" value="1"/>
</dbReference>
<feature type="signal peptide" evidence="1">
    <location>
        <begin position="1"/>
        <end position="23"/>
    </location>
</feature>
<protein>
    <recommendedName>
        <fullName evidence="4">DUF2946 domain-containing protein</fullName>
    </recommendedName>
</protein>
<dbReference type="EMBL" id="FNXE01000010">
    <property type="protein sequence ID" value="SEH71818.1"/>
    <property type="molecule type" value="Genomic_DNA"/>
</dbReference>
<evidence type="ECO:0008006" key="4">
    <source>
        <dbReference type="Google" id="ProtNLM"/>
    </source>
</evidence>
<dbReference type="InterPro" id="IPR046601">
    <property type="entry name" value="DUF6660"/>
</dbReference>
<accession>A0A1H6KGJ6</accession>
<dbReference type="AlphaFoldDB" id="A0A1H6KGJ6"/>
<feature type="chain" id="PRO_5011679792" description="DUF2946 domain-containing protein" evidence="1">
    <location>
        <begin position="24"/>
        <end position="113"/>
    </location>
</feature>
<dbReference type="OrthoDB" id="997115at2"/>
<reference evidence="2 3" key="1">
    <citation type="submission" date="2016-10" db="EMBL/GenBank/DDBJ databases">
        <authorList>
            <person name="de Groot N.N."/>
        </authorList>
    </citation>
    <scope>NUCLEOTIDE SEQUENCE [LARGE SCALE GENOMIC DNA]</scope>
    <source>
        <strain evidence="2 3">CGMCC 1.10825</strain>
    </source>
</reference>
<evidence type="ECO:0000313" key="2">
    <source>
        <dbReference type="EMBL" id="SEH71818.1"/>
    </source>
</evidence>